<dbReference type="RefSeq" id="WP_322876995.1">
    <property type="nucleotide sequence ID" value="NZ_JAVMIP010000002.1"/>
</dbReference>
<organism evidence="2 3">
    <name type="scientific">Pseudocalidococcus azoricus BACA0444</name>
    <dbReference type="NCBI Taxonomy" id="2918990"/>
    <lineage>
        <taxon>Bacteria</taxon>
        <taxon>Bacillati</taxon>
        <taxon>Cyanobacteriota</taxon>
        <taxon>Cyanophyceae</taxon>
        <taxon>Acaryochloridales</taxon>
        <taxon>Thermosynechococcaceae</taxon>
        <taxon>Pseudocalidococcus</taxon>
        <taxon>Pseudocalidococcus azoricus</taxon>
    </lineage>
</organism>
<evidence type="ECO:0000259" key="1">
    <source>
        <dbReference type="PROSITE" id="PS50006"/>
    </source>
</evidence>
<dbReference type="SMART" id="SM00240">
    <property type="entry name" value="FHA"/>
    <property type="match status" value="1"/>
</dbReference>
<evidence type="ECO:0000313" key="2">
    <source>
        <dbReference type="EMBL" id="MDS3859686.1"/>
    </source>
</evidence>
<dbReference type="InterPro" id="IPR011006">
    <property type="entry name" value="CheY-like_superfamily"/>
</dbReference>
<protein>
    <submittedName>
        <fullName evidence="2">FHA domain-containing protein</fullName>
    </submittedName>
</protein>
<dbReference type="SUPFAM" id="SSF49879">
    <property type="entry name" value="SMAD/FHA domain"/>
    <property type="match status" value="1"/>
</dbReference>
<dbReference type="Pfam" id="PF00498">
    <property type="entry name" value="FHA"/>
    <property type="match status" value="1"/>
</dbReference>
<dbReference type="PANTHER" id="PTHR23308">
    <property type="entry name" value="NUCLEAR INHIBITOR OF PROTEIN PHOSPHATASE-1"/>
    <property type="match status" value="1"/>
</dbReference>
<dbReference type="Proteomes" id="UP001268256">
    <property type="component" value="Unassembled WGS sequence"/>
</dbReference>
<dbReference type="SUPFAM" id="SSF52172">
    <property type="entry name" value="CheY-like"/>
    <property type="match status" value="1"/>
</dbReference>
<dbReference type="AlphaFoldDB" id="A0AAE4FRQ4"/>
<keyword evidence="3" id="KW-1185">Reference proteome</keyword>
<reference evidence="3" key="1">
    <citation type="submission" date="2023-07" db="EMBL/GenBank/DDBJ databases">
        <authorList>
            <person name="Luz R."/>
            <person name="Cordeiro R."/>
            <person name="Fonseca A."/>
            <person name="Goncalves V."/>
        </authorList>
    </citation>
    <scope>NUCLEOTIDE SEQUENCE [LARGE SCALE GENOMIC DNA]</scope>
    <source>
        <strain evidence="3">BACA0444</strain>
    </source>
</reference>
<sequence length="313" mass="35217">METPSTPSNKTTHVPEQQKPIGLAQPSRGFVPHTDAVFVAPVPRLVIYSPYMQRSIALGHQQEWVIGRNKDSTIVLPDRWSSRHHAVVKADERGNFNLVDLESLNGTFVNSQKISKPYLLKHRDIITIGETEIQFIYPNPGPIVDGSVQGNRFVLMTHASRVQGEMWREILNSQGISTIWGSSHFELEKVIGQVEGLGITANLLMLDLGMPKTNPYDFCRRYHASYPDLGIILLNGMRTEIHEAERKWAKNQGALNLFAALPREHLFAEVTEIANRLQIISQTLDWPMINGETLTATLMHLQSETDDIASGFF</sequence>
<dbReference type="InterPro" id="IPR008984">
    <property type="entry name" value="SMAD_FHA_dom_sf"/>
</dbReference>
<comment type="caution">
    <text evidence="2">The sequence shown here is derived from an EMBL/GenBank/DDBJ whole genome shotgun (WGS) entry which is preliminary data.</text>
</comment>
<evidence type="ECO:0000313" key="3">
    <source>
        <dbReference type="Proteomes" id="UP001268256"/>
    </source>
</evidence>
<dbReference type="CDD" id="cd00060">
    <property type="entry name" value="FHA"/>
    <property type="match status" value="1"/>
</dbReference>
<feature type="domain" description="FHA" evidence="1">
    <location>
        <begin position="64"/>
        <end position="114"/>
    </location>
</feature>
<dbReference type="EMBL" id="JAVMIP010000002">
    <property type="protein sequence ID" value="MDS3859686.1"/>
    <property type="molecule type" value="Genomic_DNA"/>
</dbReference>
<gene>
    <name evidence="2" type="ORF">RIF25_02580</name>
</gene>
<proteinExistence type="predicted"/>
<dbReference type="InterPro" id="IPR000253">
    <property type="entry name" value="FHA_dom"/>
</dbReference>
<dbReference type="PROSITE" id="PS50006">
    <property type="entry name" value="FHA_DOMAIN"/>
    <property type="match status" value="1"/>
</dbReference>
<accession>A0AAE4FRQ4</accession>
<dbReference type="InterPro" id="IPR050923">
    <property type="entry name" value="Cell_Proc_Reg/RNA_Proc"/>
</dbReference>
<dbReference type="Gene3D" id="2.60.200.20">
    <property type="match status" value="1"/>
</dbReference>
<name>A0AAE4FRQ4_9CYAN</name>